<dbReference type="EMBL" id="JACGWW010000001">
    <property type="protein sequence ID" value="MBA8812366.1"/>
    <property type="molecule type" value="Genomic_DNA"/>
</dbReference>
<comment type="caution">
    <text evidence="10">The sequence shown here is derived from an EMBL/GenBank/DDBJ whole genome shotgun (WGS) entry which is preliminary data.</text>
</comment>
<dbReference type="AlphaFoldDB" id="A0A7W3PHZ0"/>
<evidence type="ECO:0000256" key="1">
    <source>
        <dbReference type="ARBA" id="ARBA00004651"/>
    </source>
</evidence>
<dbReference type="InterPro" id="IPR051393">
    <property type="entry name" value="ABC_transporter_permease"/>
</dbReference>
<dbReference type="Gene3D" id="1.10.3720.10">
    <property type="entry name" value="MetI-like"/>
    <property type="match status" value="1"/>
</dbReference>
<evidence type="ECO:0000313" key="12">
    <source>
        <dbReference type="Proteomes" id="UP000522688"/>
    </source>
</evidence>
<proteinExistence type="inferred from homology"/>
<keyword evidence="11" id="KW-1185">Reference proteome</keyword>
<dbReference type="Proteomes" id="UP000522688">
    <property type="component" value="Unassembled WGS sequence"/>
</dbReference>
<feature type="transmembrane region" description="Helical" evidence="7">
    <location>
        <begin position="246"/>
        <end position="268"/>
    </location>
</feature>
<feature type="transmembrane region" description="Helical" evidence="7">
    <location>
        <begin position="70"/>
        <end position="89"/>
    </location>
</feature>
<gene>
    <name evidence="10" type="ORF">FB463_000590</name>
    <name evidence="9" type="ORF">FFA01_28540</name>
</gene>
<comment type="subcellular location">
    <subcellularLocation>
        <location evidence="1 7">Cell membrane</location>
        <topology evidence="1 7">Multi-pass membrane protein</topology>
    </subcellularLocation>
</comment>
<dbReference type="PANTHER" id="PTHR30193">
    <property type="entry name" value="ABC TRANSPORTER PERMEASE PROTEIN"/>
    <property type="match status" value="1"/>
</dbReference>
<evidence type="ECO:0000256" key="5">
    <source>
        <dbReference type="ARBA" id="ARBA00022989"/>
    </source>
</evidence>
<evidence type="ECO:0000313" key="11">
    <source>
        <dbReference type="Proteomes" id="UP000321154"/>
    </source>
</evidence>
<accession>A0A7W3PHZ0</accession>
<dbReference type="PROSITE" id="PS50928">
    <property type="entry name" value="ABC_TM1"/>
    <property type="match status" value="1"/>
</dbReference>
<keyword evidence="4 7" id="KW-0812">Transmembrane</keyword>
<sequence>MSSFFQWLAGIPPLAQIPLILLAFTALVGLVLVFVEFAPRRGRLYTILRLAVCVVVPVVVLLVFGLYNSVIWVAAIAAVLGGGLFLLDYRSKRGAGYSLQLIAFMAPAVFFLIIGLIYPTITTAGQAFMKNDGSGFAGLDNFVWVFTSPDGLTAFGNTLIWVLLAPITATAIGLAYAVFIDKSRGEKFLKLLVFMPMAISFVGASIIFKFFYDIRQGEQIGLLNGILVAFGGQPVDWLGLEPWNTLLLVIVLIWTQAGFAMTVLSAAIKGVPAEQLEAASLDGTNGFQAFRHITVPGIRTTIIVVLTTISIASLKVYDIVSAMTGGRNDTTILAFEMVRQFQLGSRTGYSSALAVILFVLVLPIVIYNARQIQKQREIR</sequence>
<dbReference type="EMBL" id="BJUV01000042">
    <property type="protein sequence ID" value="GEK84545.1"/>
    <property type="molecule type" value="Genomic_DNA"/>
</dbReference>
<evidence type="ECO:0000256" key="6">
    <source>
        <dbReference type="ARBA" id="ARBA00023136"/>
    </source>
</evidence>
<evidence type="ECO:0000313" key="10">
    <source>
        <dbReference type="EMBL" id="MBA8812366.1"/>
    </source>
</evidence>
<evidence type="ECO:0000259" key="8">
    <source>
        <dbReference type="PROSITE" id="PS50928"/>
    </source>
</evidence>
<keyword evidence="3" id="KW-1003">Cell membrane</keyword>
<keyword evidence="6 7" id="KW-0472">Membrane</keyword>
<dbReference type="Proteomes" id="UP000321154">
    <property type="component" value="Unassembled WGS sequence"/>
</dbReference>
<feature type="transmembrane region" description="Helical" evidence="7">
    <location>
        <begin position="159"/>
        <end position="179"/>
    </location>
</feature>
<evidence type="ECO:0000256" key="3">
    <source>
        <dbReference type="ARBA" id="ARBA00022475"/>
    </source>
</evidence>
<dbReference type="OrthoDB" id="3515028at2"/>
<evidence type="ECO:0000313" key="9">
    <source>
        <dbReference type="EMBL" id="GEK84545.1"/>
    </source>
</evidence>
<dbReference type="GO" id="GO:0005886">
    <property type="term" value="C:plasma membrane"/>
    <property type="evidence" value="ECO:0007669"/>
    <property type="project" value="UniProtKB-SubCell"/>
</dbReference>
<name>A0A7W3PHZ0_9MICO</name>
<protein>
    <submittedName>
        <fullName evidence="10">Alpha-glucoside transport system permease protein</fullName>
    </submittedName>
</protein>
<keyword evidence="2 7" id="KW-0813">Transport</keyword>
<comment type="similarity">
    <text evidence="7">Belongs to the binding-protein-dependent transport system permease family.</text>
</comment>
<dbReference type="InterPro" id="IPR035906">
    <property type="entry name" value="MetI-like_sf"/>
</dbReference>
<reference evidence="10 12" key="2">
    <citation type="submission" date="2020-07" db="EMBL/GenBank/DDBJ databases">
        <title>Sequencing the genomes of 1000 actinobacteria strains.</title>
        <authorList>
            <person name="Klenk H.-P."/>
        </authorList>
    </citation>
    <scope>NUCLEOTIDE SEQUENCE [LARGE SCALE GENOMIC DNA]</scope>
    <source>
        <strain evidence="10 12">DSM 10309</strain>
    </source>
</reference>
<feature type="transmembrane region" description="Helical" evidence="7">
    <location>
        <begin position="101"/>
        <end position="121"/>
    </location>
</feature>
<feature type="domain" description="ABC transmembrane type-1" evidence="8">
    <location>
        <begin position="155"/>
        <end position="368"/>
    </location>
</feature>
<dbReference type="PANTHER" id="PTHR30193:SF18">
    <property type="entry name" value="OSMOPROTECTIVE COMPOUNDS UPTAKE PERMEASE PROTEIN GGTC"/>
    <property type="match status" value="1"/>
</dbReference>
<reference evidence="9 11" key="1">
    <citation type="submission" date="2019-07" db="EMBL/GenBank/DDBJ databases">
        <title>Whole genome shotgun sequence of Frigoribacterium faeni NBRC 103066.</title>
        <authorList>
            <person name="Hosoyama A."/>
            <person name="Uohara A."/>
            <person name="Ohji S."/>
            <person name="Ichikawa N."/>
        </authorList>
    </citation>
    <scope>NUCLEOTIDE SEQUENCE [LARGE SCALE GENOMIC DNA]</scope>
    <source>
        <strain evidence="9 11">NBRC 103066</strain>
    </source>
</reference>
<evidence type="ECO:0000256" key="4">
    <source>
        <dbReference type="ARBA" id="ARBA00022692"/>
    </source>
</evidence>
<feature type="transmembrane region" description="Helical" evidence="7">
    <location>
        <begin position="47"/>
        <end position="64"/>
    </location>
</feature>
<organism evidence="10 12">
    <name type="scientific">Frigoribacterium faeni</name>
    <dbReference type="NCBI Taxonomy" id="145483"/>
    <lineage>
        <taxon>Bacteria</taxon>
        <taxon>Bacillati</taxon>
        <taxon>Actinomycetota</taxon>
        <taxon>Actinomycetes</taxon>
        <taxon>Micrococcales</taxon>
        <taxon>Microbacteriaceae</taxon>
        <taxon>Frigoribacterium</taxon>
    </lineage>
</organism>
<dbReference type="SUPFAM" id="SSF161098">
    <property type="entry name" value="MetI-like"/>
    <property type="match status" value="1"/>
</dbReference>
<feature type="transmembrane region" description="Helical" evidence="7">
    <location>
        <begin position="191"/>
        <end position="212"/>
    </location>
</feature>
<evidence type="ECO:0000256" key="7">
    <source>
        <dbReference type="RuleBase" id="RU363032"/>
    </source>
</evidence>
<feature type="transmembrane region" description="Helical" evidence="7">
    <location>
        <begin position="15"/>
        <end position="35"/>
    </location>
</feature>
<feature type="transmembrane region" description="Helical" evidence="7">
    <location>
        <begin position="297"/>
        <end position="317"/>
    </location>
</feature>
<keyword evidence="5 7" id="KW-1133">Transmembrane helix</keyword>
<evidence type="ECO:0000256" key="2">
    <source>
        <dbReference type="ARBA" id="ARBA00022448"/>
    </source>
</evidence>
<dbReference type="Pfam" id="PF00528">
    <property type="entry name" value="BPD_transp_1"/>
    <property type="match status" value="1"/>
</dbReference>
<dbReference type="InterPro" id="IPR000515">
    <property type="entry name" value="MetI-like"/>
</dbReference>
<dbReference type="RefSeq" id="WP_146856867.1">
    <property type="nucleotide sequence ID" value="NZ_BAAAHR010000002.1"/>
</dbReference>
<dbReference type="CDD" id="cd06261">
    <property type="entry name" value="TM_PBP2"/>
    <property type="match status" value="1"/>
</dbReference>
<dbReference type="GO" id="GO:0055085">
    <property type="term" value="P:transmembrane transport"/>
    <property type="evidence" value="ECO:0007669"/>
    <property type="project" value="InterPro"/>
</dbReference>
<feature type="transmembrane region" description="Helical" evidence="7">
    <location>
        <begin position="349"/>
        <end position="369"/>
    </location>
</feature>